<dbReference type="GO" id="GO:0000976">
    <property type="term" value="F:transcription cis-regulatory region binding"/>
    <property type="evidence" value="ECO:0007669"/>
    <property type="project" value="TreeGrafter"/>
</dbReference>
<keyword evidence="1" id="KW-0805">Transcription regulation</keyword>
<dbReference type="SUPFAM" id="SSF53822">
    <property type="entry name" value="Periplasmic binding protein-like I"/>
    <property type="match status" value="1"/>
</dbReference>
<dbReference type="Pfam" id="PF00532">
    <property type="entry name" value="Peripla_BP_1"/>
    <property type="match status" value="1"/>
</dbReference>
<dbReference type="GO" id="GO:0003700">
    <property type="term" value="F:DNA-binding transcription factor activity"/>
    <property type="evidence" value="ECO:0007669"/>
    <property type="project" value="TreeGrafter"/>
</dbReference>
<dbReference type="PANTHER" id="PTHR30146">
    <property type="entry name" value="LACI-RELATED TRANSCRIPTIONAL REPRESSOR"/>
    <property type="match status" value="1"/>
</dbReference>
<gene>
    <name evidence="5" type="ORF">FS320_14690</name>
</gene>
<dbReference type="InterPro" id="IPR028082">
    <property type="entry name" value="Peripla_BP_I"/>
</dbReference>
<protein>
    <submittedName>
        <fullName evidence="5">LacI family transcriptional regulator</fullName>
    </submittedName>
</protein>
<evidence type="ECO:0000313" key="6">
    <source>
        <dbReference type="Proteomes" id="UP000403266"/>
    </source>
</evidence>
<name>A0A5N7MR17_9HYPH</name>
<sequence>MRGTCRVGFNPVSQKPRAIHLKAAGELGYIPNRAAQQLRKASRESVAVITASTSNSYYLDLMAGIQHALKPANWTVVVADVAVDGVYESLLEDRIVRRLIESRTAGVISTLTLKPENTKLFANWDIPVVFVDSSPPANAANFPSVTTDNYNASLLVGQHLAEHGYKDWTFLVYPTKWSTRFDRERGIRDAARLHNARVDVIECDNDSEAAYEALGVHLSKSKPVPQVLIAGNNPLLLGALKLLRHVNAE</sequence>
<accession>A0A5N7MR17</accession>
<evidence type="ECO:0000256" key="3">
    <source>
        <dbReference type="ARBA" id="ARBA00023163"/>
    </source>
</evidence>
<reference evidence="5 6" key="1">
    <citation type="journal article" date="2019" name="Syst. Appl. Microbiol.">
        <title>Microvirga tunisiensis sp. nov., a root nodule symbiotic bacterium isolated from Lupinus micranthus and L. luteus grown in Northern Tunisia.</title>
        <authorList>
            <person name="Msaddak A."/>
            <person name="Rejili M."/>
            <person name="Duran D."/>
            <person name="Mars M."/>
            <person name="Palacios J.M."/>
            <person name="Ruiz-Argueso T."/>
            <person name="Rey L."/>
            <person name="Imperial J."/>
        </authorList>
    </citation>
    <scope>NUCLEOTIDE SEQUENCE [LARGE SCALE GENOMIC DNA]</scope>
    <source>
        <strain evidence="5 6">Lmie10</strain>
    </source>
</reference>
<evidence type="ECO:0000259" key="4">
    <source>
        <dbReference type="Pfam" id="PF00532"/>
    </source>
</evidence>
<keyword evidence="2" id="KW-0238">DNA-binding</keyword>
<dbReference type="Gene3D" id="3.40.50.2300">
    <property type="match status" value="2"/>
</dbReference>
<dbReference type="CDD" id="cd06267">
    <property type="entry name" value="PBP1_LacI_sugar_binding-like"/>
    <property type="match status" value="1"/>
</dbReference>
<dbReference type="EMBL" id="VOSK01000049">
    <property type="protein sequence ID" value="MPR26436.1"/>
    <property type="molecule type" value="Genomic_DNA"/>
</dbReference>
<evidence type="ECO:0000256" key="1">
    <source>
        <dbReference type="ARBA" id="ARBA00023015"/>
    </source>
</evidence>
<dbReference type="Proteomes" id="UP000403266">
    <property type="component" value="Unassembled WGS sequence"/>
</dbReference>
<organism evidence="5 6">
    <name type="scientific">Microvirga tunisiensis</name>
    <dbReference type="NCBI Taxonomy" id="2108360"/>
    <lineage>
        <taxon>Bacteria</taxon>
        <taxon>Pseudomonadati</taxon>
        <taxon>Pseudomonadota</taxon>
        <taxon>Alphaproteobacteria</taxon>
        <taxon>Hyphomicrobiales</taxon>
        <taxon>Methylobacteriaceae</taxon>
        <taxon>Microvirga</taxon>
    </lineage>
</organism>
<comment type="caution">
    <text evidence="5">The sequence shown here is derived from an EMBL/GenBank/DDBJ whole genome shotgun (WGS) entry which is preliminary data.</text>
</comment>
<evidence type="ECO:0000256" key="2">
    <source>
        <dbReference type="ARBA" id="ARBA00023125"/>
    </source>
</evidence>
<dbReference type="InterPro" id="IPR001761">
    <property type="entry name" value="Peripla_BP/Lac1_sug-bd_dom"/>
</dbReference>
<dbReference type="AlphaFoldDB" id="A0A5N7MR17"/>
<evidence type="ECO:0000313" key="5">
    <source>
        <dbReference type="EMBL" id="MPR26436.1"/>
    </source>
</evidence>
<keyword evidence="6" id="KW-1185">Reference proteome</keyword>
<dbReference type="PANTHER" id="PTHR30146:SF109">
    <property type="entry name" value="HTH-TYPE TRANSCRIPTIONAL REGULATOR GALS"/>
    <property type="match status" value="1"/>
</dbReference>
<feature type="domain" description="Periplasmic binding protein/LacI sugar binding" evidence="4">
    <location>
        <begin position="45"/>
        <end position="244"/>
    </location>
</feature>
<proteinExistence type="predicted"/>
<keyword evidence="3" id="KW-0804">Transcription</keyword>